<gene>
    <name evidence="3" type="ORF">Q5I04_01870</name>
    <name evidence="4" type="ORF">Q5I06_01870</name>
</gene>
<evidence type="ECO:0000313" key="5">
    <source>
        <dbReference type="Proteomes" id="UP001177258"/>
    </source>
</evidence>
<dbReference type="AlphaFoldDB" id="A0AA90PXX0"/>
<dbReference type="EMBL" id="JAUPEV010000002">
    <property type="protein sequence ID" value="MDO7252666.1"/>
    <property type="molecule type" value="Genomic_DNA"/>
</dbReference>
<dbReference type="SMART" id="SM00867">
    <property type="entry name" value="YceI"/>
    <property type="match status" value="1"/>
</dbReference>
<comment type="caution">
    <text evidence="4">The sequence shown here is derived from an EMBL/GenBank/DDBJ whole genome shotgun (WGS) entry which is preliminary data.</text>
</comment>
<evidence type="ECO:0000256" key="1">
    <source>
        <dbReference type="SAM" id="SignalP"/>
    </source>
</evidence>
<protein>
    <submittedName>
        <fullName evidence="4">YceI family protein</fullName>
    </submittedName>
</protein>
<sequence length="184" mass="20563">MNKFLSLAAVSAICLTPMMAKPFIIDKSHSSVGFQVEHMLISKVNGEFDNFEGTLDIDPKTKKINKLEGQISISSIDTKNKKRDAHLNANDFFDSGKFQKATFKMTKQEGDKIYGDLTIKNITKPVIWELEINGPVTNPNTKKQLMALDIEGKINRKDFQVGESTPNSLVSDEVKVKIQIEASE</sequence>
<feature type="domain" description="Lipid/polyisoprenoid-binding YceI-like" evidence="2">
    <location>
        <begin position="22"/>
        <end position="183"/>
    </location>
</feature>
<dbReference type="Pfam" id="PF04264">
    <property type="entry name" value="YceI"/>
    <property type="match status" value="1"/>
</dbReference>
<dbReference type="Proteomes" id="UP001177258">
    <property type="component" value="Unassembled WGS sequence"/>
</dbReference>
<dbReference type="PANTHER" id="PTHR34406:SF1">
    <property type="entry name" value="PROTEIN YCEI"/>
    <property type="match status" value="1"/>
</dbReference>
<keyword evidence="6" id="KW-1185">Reference proteome</keyword>
<dbReference type="RefSeq" id="WP_305516508.1">
    <property type="nucleotide sequence ID" value="NZ_JAUPEV010000002.1"/>
</dbReference>
<reference evidence="3 5" key="3">
    <citation type="journal article" date="2024" name="Syst. Appl. Microbiol.">
        <title>Helicobacter cappadocius sp. nov., from lizards: The first psychrotrophic Helicobacter species.</title>
        <authorList>
            <person name="Aydin F."/>
            <person name="Tarhane S."/>
            <person name="Karakaya E."/>
            <person name="Abay S."/>
            <person name="Kayman T."/>
            <person name="Guran O."/>
            <person name="Bozkurt E."/>
            <person name="Uzum N."/>
            <person name="Avci A."/>
            <person name="Olgun K."/>
            <person name="Jablonski D."/>
            <person name="Guran C."/>
            <person name="Burcin Saticioglu I."/>
        </authorList>
    </citation>
    <scope>NUCLEOTIDE SEQUENCE [LARGE SCALE GENOMIC DNA]</scope>
    <source>
        <strain evidence="3">Faydin-H75</strain>
        <strain evidence="5">faydin-H76</strain>
    </source>
</reference>
<evidence type="ECO:0000313" key="4">
    <source>
        <dbReference type="EMBL" id="MDP2538533.1"/>
    </source>
</evidence>
<reference evidence="3" key="2">
    <citation type="submission" date="2023-07" db="EMBL/GenBank/DDBJ databases">
        <authorList>
            <person name="Aydin F."/>
            <person name="Tarhane S."/>
            <person name="Saticioglu I.B."/>
            <person name="Karakaya E."/>
            <person name="Abay S."/>
            <person name="Guran O."/>
            <person name="Bozkurt E."/>
            <person name="Uzum N."/>
            <person name="Olgun K."/>
            <person name="Jablonski D."/>
        </authorList>
    </citation>
    <scope>NUCLEOTIDE SEQUENCE</scope>
    <source>
        <strain evidence="3">Faydin-H75</strain>
    </source>
</reference>
<name>A0AA90PXX0_9HELI</name>
<feature type="signal peptide" evidence="1">
    <location>
        <begin position="1"/>
        <end position="20"/>
    </location>
</feature>
<evidence type="ECO:0000313" key="6">
    <source>
        <dbReference type="Proteomes" id="UP001240777"/>
    </source>
</evidence>
<feature type="chain" id="PRO_5041649766" evidence="1">
    <location>
        <begin position="21"/>
        <end position="184"/>
    </location>
</feature>
<dbReference type="SUPFAM" id="SSF101874">
    <property type="entry name" value="YceI-like"/>
    <property type="match status" value="1"/>
</dbReference>
<accession>A0AA90PXX0</accession>
<dbReference type="PANTHER" id="PTHR34406">
    <property type="entry name" value="PROTEIN YCEI"/>
    <property type="match status" value="1"/>
</dbReference>
<reference evidence="4 6" key="1">
    <citation type="submission" date="2023-07" db="EMBL/GenBank/DDBJ databases">
        <title>Unpublished Manusciprt.</title>
        <authorList>
            <person name="Aydin F."/>
            <person name="Tarhane S."/>
            <person name="Saticioglu I.B."/>
            <person name="Karakaya E."/>
            <person name="Abay S."/>
            <person name="Guran O."/>
            <person name="Bozkurt E."/>
            <person name="Uzum N."/>
            <person name="Olgun K."/>
            <person name="Jablonski D."/>
        </authorList>
    </citation>
    <scope>NUCLEOTIDE SEQUENCE</scope>
    <source>
        <strain evidence="6">faydin-H75</strain>
        <strain evidence="4">Faydin-H76</strain>
    </source>
</reference>
<evidence type="ECO:0000259" key="2">
    <source>
        <dbReference type="SMART" id="SM00867"/>
    </source>
</evidence>
<evidence type="ECO:0000313" key="3">
    <source>
        <dbReference type="EMBL" id="MDO7252666.1"/>
    </source>
</evidence>
<dbReference type="Gene3D" id="2.40.128.110">
    <property type="entry name" value="Lipid/polyisoprenoid-binding, YceI-like"/>
    <property type="match status" value="1"/>
</dbReference>
<dbReference type="EMBL" id="JAUYZK010000002">
    <property type="protein sequence ID" value="MDP2538533.1"/>
    <property type="molecule type" value="Genomic_DNA"/>
</dbReference>
<dbReference type="Proteomes" id="UP001240777">
    <property type="component" value="Unassembled WGS sequence"/>
</dbReference>
<dbReference type="InterPro" id="IPR036761">
    <property type="entry name" value="TTHA0802/YceI-like_sf"/>
</dbReference>
<dbReference type="InterPro" id="IPR007372">
    <property type="entry name" value="Lipid/polyisoprenoid-bd_YceI"/>
</dbReference>
<keyword evidence="1" id="KW-0732">Signal</keyword>
<proteinExistence type="predicted"/>
<organism evidence="4 5">
    <name type="scientific">Helicobacter cappadocius</name>
    <dbReference type="NCBI Taxonomy" id="3063998"/>
    <lineage>
        <taxon>Bacteria</taxon>
        <taxon>Pseudomonadati</taxon>
        <taxon>Campylobacterota</taxon>
        <taxon>Epsilonproteobacteria</taxon>
        <taxon>Campylobacterales</taxon>
        <taxon>Helicobacteraceae</taxon>
        <taxon>Helicobacter</taxon>
    </lineage>
</organism>